<protein>
    <submittedName>
        <fullName evidence="2">Uncharacterized protein</fullName>
    </submittedName>
</protein>
<proteinExistence type="predicted"/>
<dbReference type="Proteomes" id="UP000770661">
    <property type="component" value="Unassembled WGS sequence"/>
</dbReference>
<feature type="region of interest" description="Disordered" evidence="1">
    <location>
        <begin position="134"/>
        <end position="164"/>
    </location>
</feature>
<dbReference type="EMBL" id="JACEEZ010024008">
    <property type="protein sequence ID" value="KAG0710624.1"/>
    <property type="molecule type" value="Genomic_DNA"/>
</dbReference>
<organism evidence="2 3">
    <name type="scientific">Chionoecetes opilio</name>
    <name type="common">Atlantic snow crab</name>
    <name type="synonym">Cancer opilio</name>
    <dbReference type="NCBI Taxonomy" id="41210"/>
    <lineage>
        <taxon>Eukaryota</taxon>
        <taxon>Metazoa</taxon>
        <taxon>Ecdysozoa</taxon>
        <taxon>Arthropoda</taxon>
        <taxon>Crustacea</taxon>
        <taxon>Multicrustacea</taxon>
        <taxon>Malacostraca</taxon>
        <taxon>Eumalacostraca</taxon>
        <taxon>Eucarida</taxon>
        <taxon>Decapoda</taxon>
        <taxon>Pleocyemata</taxon>
        <taxon>Brachyura</taxon>
        <taxon>Eubrachyura</taxon>
        <taxon>Majoidea</taxon>
        <taxon>Majidae</taxon>
        <taxon>Chionoecetes</taxon>
    </lineage>
</organism>
<accession>A0A8J4XSA5</accession>
<evidence type="ECO:0000313" key="3">
    <source>
        <dbReference type="Proteomes" id="UP000770661"/>
    </source>
</evidence>
<dbReference type="AlphaFoldDB" id="A0A8J4XSA5"/>
<reference evidence="2" key="1">
    <citation type="submission" date="2020-07" db="EMBL/GenBank/DDBJ databases">
        <title>The High-quality genome of the commercially important snow crab, Chionoecetes opilio.</title>
        <authorList>
            <person name="Jeong J.-H."/>
            <person name="Ryu S."/>
        </authorList>
    </citation>
    <scope>NUCLEOTIDE SEQUENCE</scope>
    <source>
        <strain evidence="2">MADBK_172401_WGS</strain>
        <tissue evidence="2">Digestive gland</tissue>
    </source>
</reference>
<feature type="compositionally biased region" description="Gly residues" evidence="1">
    <location>
        <begin position="80"/>
        <end position="90"/>
    </location>
</feature>
<evidence type="ECO:0000256" key="1">
    <source>
        <dbReference type="SAM" id="MobiDB-lite"/>
    </source>
</evidence>
<feature type="region of interest" description="Disordered" evidence="1">
    <location>
        <begin position="80"/>
        <end position="102"/>
    </location>
</feature>
<keyword evidence="3" id="KW-1185">Reference proteome</keyword>
<name>A0A8J4XSA5_CHIOP</name>
<evidence type="ECO:0000313" key="2">
    <source>
        <dbReference type="EMBL" id="KAG0710624.1"/>
    </source>
</evidence>
<dbReference type="OrthoDB" id="6382074at2759"/>
<gene>
    <name evidence="2" type="ORF">GWK47_022411</name>
</gene>
<sequence length="203" mass="22490">MLWHLGKFFVFDSYVRTENDTLEGKSVHTGRARCQQKTCLSKGKLATYTYTTRSKVNLKKHYEKMHSAMLHCVPTAFDGGSRGAAQGQGGRAPRQEGWPPSPCLEESFSRKDIGTPEVRGKTCTSLLAPEFSAPSRGTLGREIARSPPPPSRTSSVCCMTPATSPQRAHKLDGAQQGLHWHDVPLDRQDLRRQHGTLACKESR</sequence>
<comment type="caution">
    <text evidence="2">The sequence shown here is derived from an EMBL/GenBank/DDBJ whole genome shotgun (WGS) entry which is preliminary data.</text>
</comment>